<sequence length="1032" mass="110296">MDPKSVDEDLRSDVINSKIKIRPLDKLRHEAPFGGHEPAGGTASNMSDVTIGDIVEHGDFVSSDESGVMHLKITNVMSVDESITGCTVSEDDRDVFANIQIASVTTILDDEHPDSVAESSANPSHSTAGQGSASVPLKTSNIPNSDCPTLKLVNVRGISKDLQDGTASVSPTITTMCIVPKSAAVSLIGQDKASEVKTYHSIIRSSVVVPHLCCHCSKRVKCDFRVLSSRESGGPADSSYLCSDKCKEEWLLKLPDTAVVEKPRKYFERVCGMCGHEINDVNKGLFSWETREFCNKLCLADHIGYVGQHCQQCRSTVRLLHMGKYCVRFGSDIYQFCSNTCLERYKQSTQVCCYCQKNLCMGDSSSQDSVVSISTNKKYCSTKCMKRALRKDINQQFYSEQKACTVCTGIQVPRFEFLKDGDTSYLCSQPCLNVYKFANSLKAVNCCLCLRLLCVESVTHFLYHNNGQLRVFCSTSCTNVFILSTRRIVTCCFCKVKKYNFDMIQFHEDSAGSFYCSVWCLNLHHQKTSDEDLAVDVATGEGPVTPPALGSSAPCSPPSSDPGNAGVPVNGSVTLAAPAAFSTSDVRPPLAPATKKLAPATKAPLPTTTPPVSQLTQCNMCQNVSPAQFHMVMSDNTLRNFCSYNCASRYKVTFGFLVSNTKNTNSTPASVPIASVASSLPARHETRAAAQLPTSAPPAAPPAVPTPEAPARKPFVNSRPKRTNKESPSNDTSVSMLRSFRGASPRTKGAESANKNFTEPFLERILASMAPKVMINKSTMCVPVVASSDFSTTPNPDTNKSSSRVERIFVPVPIPVYVPAPVAMYSLPIPVLVPVPVPVPVPVILPLKQSGLLKESSISEDDGSSLFSIDPATDSDADESSSDTDAVKSTSGADAVKSTSGTDAVKSTSGSDAVKSTSGTDAVKSTSGTDAVKSTSGTDAVKSTSGTDAVKSTSGTDAVKSTLDTDAVKSTSNADAAKSTLKTDAAKSTLETDVAKSISLTDAEKSTSETGSPKSTLETDWTLKTDAKKSLP</sequence>
<feature type="region of interest" description="Disordered" evidence="1">
    <location>
        <begin position="685"/>
        <end position="736"/>
    </location>
</feature>
<keyword evidence="3" id="KW-1185">Reference proteome</keyword>
<dbReference type="InterPro" id="IPR051284">
    <property type="entry name" value="ZnF_MYMT-QRICH1"/>
</dbReference>
<dbReference type="InterPro" id="IPR011049">
    <property type="entry name" value="Serralysin-like_metalloprot_C"/>
</dbReference>
<evidence type="ECO:0000256" key="1">
    <source>
        <dbReference type="SAM" id="MobiDB-lite"/>
    </source>
</evidence>
<reference evidence="4" key="1">
    <citation type="submission" date="2025-08" db="UniProtKB">
        <authorList>
            <consortium name="RefSeq"/>
        </authorList>
    </citation>
    <scope>IDENTIFICATION</scope>
    <source>
        <tissue evidence="4">Whole organism</tissue>
    </source>
</reference>
<feature type="compositionally biased region" description="Polar residues" evidence="1">
    <location>
        <begin position="117"/>
        <end position="142"/>
    </location>
</feature>
<feature type="region of interest" description="Disordered" evidence="1">
    <location>
        <begin position="856"/>
        <end position="1032"/>
    </location>
</feature>
<accession>A0A8B7NVT4</accession>
<feature type="compositionally biased region" description="Polar residues" evidence="1">
    <location>
        <begin position="887"/>
        <end position="956"/>
    </location>
</feature>
<name>A0A8B7NVT4_HYAAZ</name>
<dbReference type="InterPro" id="IPR011017">
    <property type="entry name" value="TRASH_dom"/>
</dbReference>
<feature type="region of interest" description="Disordered" evidence="1">
    <location>
        <begin position="546"/>
        <end position="568"/>
    </location>
</feature>
<feature type="domain" description="TRASH" evidence="2">
    <location>
        <begin position="454"/>
        <end position="485"/>
    </location>
</feature>
<dbReference type="SMART" id="SM00746">
    <property type="entry name" value="TRASH"/>
    <property type="match status" value="5"/>
</dbReference>
<dbReference type="PANTHER" id="PTHR45736:SF1">
    <property type="entry name" value="WITHOUT CHILDREN, ISOFORM B"/>
    <property type="match status" value="1"/>
</dbReference>
<gene>
    <name evidence="4" type="primary">LOC108674401</name>
</gene>
<evidence type="ECO:0000313" key="3">
    <source>
        <dbReference type="Proteomes" id="UP000694843"/>
    </source>
</evidence>
<evidence type="ECO:0000313" key="4">
    <source>
        <dbReference type="RefSeq" id="XP_018017830.1"/>
    </source>
</evidence>
<proteinExistence type="predicted"/>
<dbReference type="GeneID" id="108674401"/>
<feature type="domain" description="TRASH" evidence="2">
    <location>
        <begin position="271"/>
        <end position="306"/>
    </location>
</feature>
<dbReference type="SUPFAM" id="SSF51120">
    <property type="entry name" value="beta-Roll"/>
    <property type="match status" value="1"/>
</dbReference>
<protein>
    <submittedName>
        <fullName evidence="4">Uncharacterized protein LOC108674401 isoform X1</fullName>
    </submittedName>
</protein>
<organism evidence="3 4">
    <name type="scientific">Hyalella azteca</name>
    <name type="common">Amphipod</name>
    <dbReference type="NCBI Taxonomy" id="294128"/>
    <lineage>
        <taxon>Eukaryota</taxon>
        <taxon>Metazoa</taxon>
        <taxon>Ecdysozoa</taxon>
        <taxon>Arthropoda</taxon>
        <taxon>Crustacea</taxon>
        <taxon>Multicrustacea</taxon>
        <taxon>Malacostraca</taxon>
        <taxon>Eumalacostraca</taxon>
        <taxon>Peracarida</taxon>
        <taxon>Amphipoda</taxon>
        <taxon>Senticaudata</taxon>
        <taxon>Talitrida</taxon>
        <taxon>Talitroidea</taxon>
        <taxon>Hyalellidae</taxon>
        <taxon>Hyalella</taxon>
    </lineage>
</organism>
<feature type="compositionally biased region" description="Polar residues" evidence="1">
    <location>
        <begin position="962"/>
        <end position="974"/>
    </location>
</feature>
<dbReference type="Proteomes" id="UP000694843">
    <property type="component" value="Unplaced"/>
</dbReference>
<feature type="domain" description="TRASH" evidence="2">
    <location>
        <begin position="310"/>
        <end position="349"/>
    </location>
</feature>
<dbReference type="KEGG" id="hazt:108674401"/>
<dbReference type="OrthoDB" id="10025028at2759"/>
<dbReference type="CTD" id="47249"/>
<feature type="compositionally biased region" description="Basic and acidic residues" evidence="1">
    <location>
        <begin position="1021"/>
        <end position="1032"/>
    </location>
</feature>
<dbReference type="RefSeq" id="XP_018017830.1">
    <property type="nucleotide sequence ID" value="XM_018162341.2"/>
</dbReference>
<feature type="compositionally biased region" description="Polar residues" evidence="1">
    <location>
        <begin position="1008"/>
        <end position="1019"/>
    </location>
</feature>
<evidence type="ECO:0000259" key="2">
    <source>
        <dbReference type="SMART" id="SM00746"/>
    </source>
</evidence>
<feature type="compositionally biased region" description="Pro residues" evidence="1">
    <location>
        <begin position="695"/>
        <end position="708"/>
    </location>
</feature>
<feature type="domain" description="TRASH" evidence="2">
    <location>
        <begin position="404"/>
        <end position="439"/>
    </location>
</feature>
<dbReference type="AlphaFoldDB" id="A0A8B7NVT4"/>
<feature type="region of interest" description="Disordered" evidence="1">
    <location>
        <begin position="110"/>
        <end position="142"/>
    </location>
</feature>
<dbReference type="PANTHER" id="PTHR45736">
    <property type="entry name" value="ZINC FINGER MYM-TYPE PROTEIN"/>
    <property type="match status" value="1"/>
</dbReference>
<feature type="domain" description="TRASH" evidence="2">
    <location>
        <begin position="618"/>
        <end position="654"/>
    </location>
</feature>
<feature type="compositionally biased region" description="Polar residues" evidence="1">
    <location>
        <begin position="726"/>
        <end position="736"/>
    </location>
</feature>
<feature type="compositionally biased region" description="Acidic residues" evidence="1">
    <location>
        <begin position="873"/>
        <end position="882"/>
    </location>
</feature>